<feature type="domain" description="Metallo-beta-lactamase" evidence="1">
    <location>
        <begin position="29"/>
        <end position="213"/>
    </location>
</feature>
<dbReference type="SUPFAM" id="SSF56281">
    <property type="entry name" value="Metallo-hydrolase/oxidoreductase"/>
    <property type="match status" value="1"/>
</dbReference>
<evidence type="ECO:0000313" key="3">
    <source>
        <dbReference type="Proteomes" id="UP001623591"/>
    </source>
</evidence>
<dbReference type="Gene3D" id="3.60.15.10">
    <property type="entry name" value="Ribonuclease Z/Hydroxyacylglutathione hydrolase-like"/>
    <property type="match status" value="1"/>
</dbReference>
<reference evidence="2 3" key="1">
    <citation type="submission" date="2024-11" db="EMBL/GenBank/DDBJ databases">
        <authorList>
            <person name="Heng Y.C."/>
            <person name="Lim A.C.H."/>
            <person name="Lee J.K.Y."/>
            <person name="Kittelmann S."/>
        </authorList>
    </citation>
    <scope>NUCLEOTIDE SEQUENCE [LARGE SCALE GENOMIC DNA]</scope>
    <source>
        <strain evidence="2 3">WILCCON 0185</strain>
    </source>
</reference>
<gene>
    <name evidence="2" type="ORF">ACJDUG_00025</name>
</gene>
<organism evidence="2 3">
    <name type="scientific">Candidatus Clostridium stratigraminis</name>
    <dbReference type="NCBI Taxonomy" id="3381661"/>
    <lineage>
        <taxon>Bacteria</taxon>
        <taxon>Bacillati</taxon>
        <taxon>Bacillota</taxon>
        <taxon>Clostridia</taxon>
        <taxon>Eubacteriales</taxon>
        <taxon>Clostridiaceae</taxon>
        <taxon>Clostridium</taxon>
    </lineage>
</organism>
<accession>A0ABW8SXV2</accession>
<keyword evidence="3" id="KW-1185">Reference proteome</keyword>
<evidence type="ECO:0000259" key="1">
    <source>
        <dbReference type="Pfam" id="PF12706"/>
    </source>
</evidence>
<protein>
    <submittedName>
        <fullName evidence="2">MBL fold metallo-hydrolase</fullName>
    </submittedName>
</protein>
<name>A0ABW8SXV2_9CLOT</name>
<dbReference type="Proteomes" id="UP001623591">
    <property type="component" value="Unassembled WGS sequence"/>
</dbReference>
<dbReference type="InterPro" id="IPR036866">
    <property type="entry name" value="RibonucZ/Hydroxyglut_hydro"/>
</dbReference>
<dbReference type="EMBL" id="JBJHZZ010000001">
    <property type="protein sequence ID" value="MFL0245359.1"/>
    <property type="molecule type" value="Genomic_DNA"/>
</dbReference>
<dbReference type="InterPro" id="IPR001279">
    <property type="entry name" value="Metallo-B-lactamas"/>
</dbReference>
<dbReference type="PANTHER" id="PTHR46018:SF4">
    <property type="entry name" value="METALLO-HYDROLASE YHFI-RELATED"/>
    <property type="match status" value="1"/>
</dbReference>
<proteinExistence type="predicted"/>
<evidence type="ECO:0000313" key="2">
    <source>
        <dbReference type="EMBL" id="MFL0245359.1"/>
    </source>
</evidence>
<dbReference type="CDD" id="cd07716">
    <property type="entry name" value="RNaseZ_short-form-like_MBL-fold"/>
    <property type="match status" value="1"/>
</dbReference>
<dbReference type="PANTHER" id="PTHR46018">
    <property type="entry name" value="ZINC PHOSPHODIESTERASE ELAC PROTEIN 1"/>
    <property type="match status" value="1"/>
</dbReference>
<dbReference type="RefSeq" id="WP_406767829.1">
    <property type="nucleotide sequence ID" value="NZ_JBJHZZ010000001.1"/>
</dbReference>
<dbReference type="Pfam" id="PF12706">
    <property type="entry name" value="Lactamase_B_2"/>
    <property type="match status" value="1"/>
</dbReference>
<comment type="caution">
    <text evidence="2">The sequence shown here is derived from an EMBL/GenBank/DDBJ whole genome shotgun (WGS) entry which is preliminary data.</text>
</comment>
<sequence>MKLTVLGNYGPFPGKDGACSGYLLQDEGTNILIDCGNGVLSRLQKYCRIDDLDAIILSHLHSDHSSDMHVLKYAVQNKRNFKSMNKAIEVYMPKTPVNEYNDINIQGIFNTHLIEENLVIKIKEIKIKFYKTIHPVECYGMKIEKEGKIFSYSADSIYCRNLINLAKYADLFLCDAYATENIKSKGQVPHLSVKEACNIAVEAKANRLLLTHFWFEEPRENYINDYKGLFNNIALSEEYSDYEI</sequence>